<dbReference type="InterPro" id="IPR013601">
    <property type="entry name" value="FAE1_typ3_polyketide_synth"/>
</dbReference>
<dbReference type="InterPro" id="IPR012392">
    <property type="entry name" value="3-ktacl-CoA_syn"/>
</dbReference>
<evidence type="ECO:0000313" key="7">
    <source>
        <dbReference type="Proteomes" id="UP001165060"/>
    </source>
</evidence>
<evidence type="ECO:0000256" key="1">
    <source>
        <dbReference type="ARBA" id="ARBA00005531"/>
    </source>
</evidence>
<feature type="domain" description="FAE" evidence="4">
    <location>
        <begin position="2"/>
        <end position="259"/>
    </location>
</feature>
<gene>
    <name evidence="6" type="ORF">TeGR_g5824</name>
</gene>
<evidence type="ECO:0000256" key="3">
    <source>
        <dbReference type="ARBA" id="ARBA00022679"/>
    </source>
</evidence>
<evidence type="ECO:0000259" key="4">
    <source>
        <dbReference type="Pfam" id="PF08392"/>
    </source>
</evidence>
<comment type="similarity">
    <text evidence="1">Belongs to the thiolase-like superfamily. Chalcone/stilbene synthases family.</text>
</comment>
<dbReference type="PANTHER" id="PTHR31561">
    <property type="entry name" value="3-KETOACYL-COA SYNTHASE"/>
    <property type="match status" value="1"/>
</dbReference>
<feature type="domain" description="Beta-ketoacyl-[acyl-carrier-protein] synthase III C-terminal" evidence="5">
    <location>
        <begin position="300"/>
        <end position="384"/>
    </location>
</feature>
<dbReference type="CDD" id="cd00831">
    <property type="entry name" value="CHS_like"/>
    <property type="match status" value="1"/>
</dbReference>
<dbReference type="Gene3D" id="3.40.47.10">
    <property type="match status" value="1"/>
</dbReference>
<evidence type="ECO:0000259" key="5">
    <source>
        <dbReference type="Pfam" id="PF08541"/>
    </source>
</evidence>
<feature type="non-terminal residue" evidence="6">
    <location>
        <position position="1"/>
    </location>
</feature>
<accession>A0ABQ6MP19</accession>
<organism evidence="6 7">
    <name type="scientific">Tetraparma gracilis</name>
    <dbReference type="NCBI Taxonomy" id="2962635"/>
    <lineage>
        <taxon>Eukaryota</taxon>
        <taxon>Sar</taxon>
        <taxon>Stramenopiles</taxon>
        <taxon>Ochrophyta</taxon>
        <taxon>Bolidophyceae</taxon>
        <taxon>Parmales</taxon>
        <taxon>Triparmaceae</taxon>
        <taxon>Tetraparma</taxon>
    </lineage>
</organism>
<keyword evidence="7" id="KW-1185">Reference proteome</keyword>
<reference evidence="6 7" key="1">
    <citation type="journal article" date="2023" name="Commun. Biol.">
        <title>Genome analysis of Parmales, the sister group of diatoms, reveals the evolutionary specialization of diatoms from phago-mixotrophs to photoautotrophs.</title>
        <authorList>
            <person name="Ban H."/>
            <person name="Sato S."/>
            <person name="Yoshikawa S."/>
            <person name="Yamada K."/>
            <person name="Nakamura Y."/>
            <person name="Ichinomiya M."/>
            <person name="Sato N."/>
            <person name="Blanc-Mathieu R."/>
            <person name="Endo H."/>
            <person name="Kuwata A."/>
            <person name="Ogata H."/>
        </authorList>
    </citation>
    <scope>NUCLEOTIDE SEQUENCE [LARGE SCALE GENOMIC DNA]</scope>
</reference>
<evidence type="ECO:0000256" key="2">
    <source>
        <dbReference type="ARBA" id="ARBA00012307"/>
    </source>
</evidence>
<protein>
    <recommendedName>
        <fullName evidence="2">very-long-chain 3-oxoacyl-CoA synthase</fullName>
        <ecNumber evidence="2">2.3.1.199</ecNumber>
    </recommendedName>
</protein>
<sequence length="395" mass="43214">IVEMMRMQGTFTDESLSFMRRILERSGTGQATAWPPGIVQSLEGKPADNSIEGSRKEAEFVITDVVAKALKKCKLQAKEVDILVINCSLFSPTPSLCAMVISKFGMRGDVQSYNLSGMGCSASLISVDLAKNLLNNRTLGGTALVISTETITPNLYKGNEKGFLLQNTLFRCGGAAIVLSNKFSDGRRAKYKLLNTVRVQGTGPADYECVYETQDKEGNRGVTLSKDIVKVAGKCMEKNLTTLGPHVLPISEQIPVGVSIAGRWALKKAATMFIKFGMDTPAKWCLNNVPRHYVPDFKRAVDHFCIHAGGRAVIDGIEKNLKLELFHTEPSRAALHNYGNTSSSSIWYELAYAEQTQKSNPMKNGHRVMQVAFGSGFKCTSAVWLRMGDNKEAGV</sequence>
<dbReference type="Pfam" id="PF08541">
    <property type="entry name" value="ACP_syn_III_C"/>
    <property type="match status" value="1"/>
</dbReference>
<dbReference type="Proteomes" id="UP001165060">
    <property type="component" value="Unassembled WGS sequence"/>
</dbReference>
<dbReference type="InterPro" id="IPR016039">
    <property type="entry name" value="Thiolase-like"/>
</dbReference>
<dbReference type="EC" id="2.3.1.199" evidence="2"/>
<name>A0ABQ6MP19_9STRA</name>
<dbReference type="EMBL" id="BRYB01005817">
    <property type="protein sequence ID" value="GMI29401.1"/>
    <property type="molecule type" value="Genomic_DNA"/>
</dbReference>
<dbReference type="SUPFAM" id="SSF53901">
    <property type="entry name" value="Thiolase-like"/>
    <property type="match status" value="1"/>
</dbReference>
<evidence type="ECO:0000313" key="6">
    <source>
        <dbReference type="EMBL" id="GMI29401.1"/>
    </source>
</evidence>
<dbReference type="Pfam" id="PF08392">
    <property type="entry name" value="FAE1_CUT1_RppA"/>
    <property type="match status" value="1"/>
</dbReference>
<dbReference type="InterPro" id="IPR013747">
    <property type="entry name" value="ACP_syn_III_C"/>
</dbReference>
<keyword evidence="3" id="KW-0808">Transferase</keyword>
<comment type="caution">
    <text evidence="6">The sequence shown here is derived from an EMBL/GenBank/DDBJ whole genome shotgun (WGS) entry which is preliminary data.</text>
</comment>
<dbReference type="PIRSF" id="PIRSF036417">
    <property type="entry name" value="3-ktacl-CoA_syn"/>
    <property type="match status" value="1"/>
</dbReference>
<proteinExistence type="inferred from homology"/>